<dbReference type="PROSITE" id="PS50090">
    <property type="entry name" value="MYB_LIKE"/>
    <property type="match status" value="1"/>
</dbReference>
<accession>A0A9J5ZJ79</accession>
<dbReference type="InterPro" id="IPR001005">
    <property type="entry name" value="SANT/Myb"/>
</dbReference>
<protein>
    <submittedName>
        <fullName evidence="6">Uncharacterized protein</fullName>
    </submittedName>
</protein>
<evidence type="ECO:0000256" key="2">
    <source>
        <dbReference type="ARBA" id="ARBA00023242"/>
    </source>
</evidence>
<proteinExistence type="predicted"/>
<dbReference type="Proteomes" id="UP000824120">
    <property type="component" value="Chromosome 4"/>
</dbReference>
<dbReference type="EMBL" id="JACXVP010000004">
    <property type="protein sequence ID" value="KAG5611102.1"/>
    <property type="molecule type" value="Genomic_DNA"/>
</dbReference>
<dbReference type="AlphaFoldDB" id="A0A9J5ZJ79"/>
<keyword evidence="2" id="KW-0539">Nucleus</keyword>
<feature type="domain" description="HTH myb-type" evidence="5">
    <location>
        <begin position="31"/>
        <end position="85"/>
    </location>
</feature>
<dbReference type="PANTHER" id="PTHR45614:SF168">
    <property type="entry name" value="MYB"/>
    <property type="match status" value="1"/>
</dbReference>
<dbReference type="OrthoDB" id="2143914at2759"/>
<evidence type="ECO:0000313" key="6">
    <source>
        <dbReference type="EMBL" id="KAG5611102.1"/>
    </source>
</evidence>
<dbReference type="PANTHER" id="PTHR45614">
    <property type="entry name" value="MYB PROTEIN-RELATED"/>
    <property type="match status" value="1"/>
</dbReference>
<comment type="subcellular location">
    <subcellularLocation>
        <location evidence="1">Nucleus</location>
    </subcellularLocation>
</comment>
<evidence type="ECO:0000256" key="3">
    <source>
        <dbReference type="SAM" id="MobiDB-lite"/>
    </source>
</evidence>
<dbReference type="InterPro" id="IPR050560">
    <property type="entry name" value="MYB_TF"/>
</dbReference>
<dbReference type="CDD" id="cd00167">
    <property type="entry name" value="SANT"/>
    <property type="match status" value="1"/>
</dbReference>
<evidence type="ECO:0000259" key="5">
    <source>
        <dbReference type="PROSITE" id="PS51294"/>
    </source>
</evidence>
<dbReference type="Gene3D" id="1.10.10.60">
    <property type="entry name" value="Homeodomain-like"/>
    <property type="match status" value="1"/>
</dbReference>
<dbReference type="GO" id="GO:0000981">
    <property type="term" value="F:DNA-binding transcription factor activity, RNA polymerase II-specific"/>
    <property type="evidence" value="ECO:0007669"/>
    <property type="project" value="TreeGrafter"/>
</dbReference>
<evidence type="ECO:0000313" key="7">
    <source>
        <dbReference type="Proteomes" id="UP000824120"/>
    </source>
</evidence>
<organism evidence="6 7">
    <name type="scientific">Solanum commersonii</name>
    <name type="common">Commerson's wild potato</name>
    <name type="synonym">Commerson's nightshade</name>
    <dbReference type="NCBI Taxonomy" id="4109"/>
    <lineage>
        <taxon>Eukaryota</taxon>
        <taxon>Viridiplantae</taxon>
        <taxon>Streptophyta</taxon>
        <taxon>Embryophyta</taxon>
        <taxon>Tracheophyta</taxon>
        <taxon>Spermatophyta</taxon>
        <taxon>Magnoliopsida</taxon>
        <taxon>eudicotyledons</taxon>
        <taxon>Gunneridae</taxon>
        <taxon>Pentapetalae</taxon>
        <taxon>asterids</taxon>
        <taxon>lamiids</taxon>
        <taxon>Solanales</taxon>
        <taxon>Solanaceae</taxon>
        <taxon>Solanoideae</taxon>
        <taxon>Solaneae</taxon>
        <taxon>Solanum</taxon>
    </lineage>
</organism>
<evidence type="ECO:0000256" key="1">
    <source>
        <dbReference type="ARBA" id="ARBA00004123"/>
    </source>
</evidence>
<dbReference type="InterPro" id="IPR017930">
    <property type="entry name" value="Myb_dom"/>
</dbReference>
<keyword evidence="7" id="KW-1185">Reference proteome</keyword>
<sequence length="362" mass="40527">METMKKMSMIKRRWNPEEDELLQKLWCNQLNPQVEHRSFTLEEDNTIIRAHAKLGNRWTKIAGLLPGRTDNAIKNHWNSTLKRKCPSMSEDLTLENPQPPLKKSFSIGAGKNSGSPYRSDPSNLGFDRFPQLCLYPHIAPRNQILPLSIFSPVIPDPLILLSPHGSDLCNFDFSRYPQLSLYPPIAPLGEILPILSVSPVMHEPSTSLSLYVSNINNLGLSRLPQLSHYPPSSPLSEIFTPSSVAPGIPDPSTHLSLSLPRFRSTKDLNPVNQIEQIGQLAPISVSKHTPSNFMPQISITQSGNLGHKYRERVVEPKIFGSLQDMIRKEVKNYMSQLETGSASMNTEAIRDVIVNKIAVSKD</sequence>
<comment type="caution">
    <text evidence="6">The sequence shown here is derived from an EMBL/GenBank/DDBJ whole genome shotgun (WGS) entry which is preliminary data.</text>
</comment>
<dbReference type="InterPro" id="IPR009057">
    <property type="entry name" value="Homeodomain-like_sf"/>
</dbReference>
<feature type="domain" description="Myb-like" evidence="4">
    <location>
        <begin position="31"/>
        <end position="81"/>
    </location>
</feature>
<name>A0A9J5ZJ79_SOLCO</name>
<dbReference type="PROSITE" id="PS51294">
    <property type="entry name" value="HTH_MYB"/>
    <property type="match status" value="1"/>
</dbReference>
<dbReference type="Pfam" id="PF00249">
    <property type="entry name" value="Myb_DNA-binding"/>
    <property type="match status" value="1"/>
</dbReference>
<gene>
    <name evidence="6" type="ORF">H5410_022383</name>
</gene>
<dbReference type="GO" id="GO:0000978">
    <property type="term" value="F:RNA polymerase II cis-regulatory region sequence-specific DNA binding"/>
    <property type="evidence" value="ECO:0007669"/>
    <property type="project" value="TreeGrafter"/>
</dbReference>
<dbReference type="SMART" id="SM00717">
    <property type="entry name" value="SANT"/>
    <property type="match status" value="1"/>
</dbReference>
<dbReference type="GO" id="GO:0005634">
    <property type="term" value="C:nucleus"/>
    <property type="evidence" value="ECO:0007669"/>
    <property type="project" value="UniProtKB-SubCell"/>
</dbReference>
<dbReference type="GO" id="GO:0010597">
    <property type="term" value="P:green leaf volatile biosynthetic process"/>
    <property type="evidence" value="ECO:0007669"/>
    <property type="project" value="UniProtKB-ARBA"/>
</dbReference>
<feature type="region of interest" description="Disordered" evidence="3">
    <location>
        <begin position="90"/>
        <end position="119"/>
    </location>
</feature>
<reference evidence="6 7" key="1">
    <citation type="submission" date="2020-09" db="EMBL/GenBank/DDBJ databases">
        <title>De no assembly of potato wild relative species, Solanum commersonii.</title>
        <authorList>
            <person name="Cho K."/>
        </authorList>
    </citation>
    <scope>NUCLEOTIDE SEQUENCE [LARGE SCALE GENOMIC DNA]</scope>
    <source>
        <strain evidence="6">LZ3.2</strain>
        <tissue evidence="6">Leaf</tissue>
    </source>
</reference>
<dbReference type="SUPFAM" id="SSF46689">
    <property type="entry name" value="Homeodomain-like"/>
    <property type="match status" value="1"/>
</dbReference>
<evidence type="ECO:0000259" key="4">
    <source>
        <dbReference type="PROSITE" id="PS50090"/>
    </source>
</evidence>